<organism evidence="1 2">
    <name type="scientific">Pseudomonas phage KTN4</name>
    <dbReference type="NCBI Taxonomy" id="1862701"/>
    <lineage>
        <taxon>Viruses</taxon>
        <taxon>Duplodnaviria</taxon>
        <taxon>Heunggongvirae</taxon>
        <taxon>Uroviricota</taxon>
        <taxon>Caudoviricetes</taxon>
        <taxon>Chimalliviridae</taxon>
        <taxon>Phikzvirus</taxon>
        <taxon>Phikzvirus phiKZ</taxon>
    </lineage>
</organism>
<accession>A0A192Y7M0</accession>
<evidence type="ECO:0000313" key="1">
    <source>
        <dbReference type="EMBL" id="ANM44986.1"/>
    </source>
</evidence>
<dbReference type="Proteomes" id="UP000224336">
    <property type="component" value="Segment"/>
</dbReference>
<dbReference type="EMBL" id="KU521356">
    <property type="protein sequence ID" value="ANM44986.1"/>
    <property type="molecule type" value="Genomic_DNA"/>
</dbReference>
<name>A0A192Y7M0_9CAUD</name>
<reference evidence="1 2" key="1">
    <citation type="journal article" date="2016" name="Sci. Rep.">
        <title>A proposed integrated approach for the preclinical evaluation of phage therapy in Pseudomonas infections.</title>
        <authorList>
            <person name="Danis-Wlodarczyk K."/>
            <person name="Vandenheuvel D."/>
            <person name="Jang H.B."/>
            <person name="Briers Y."/>
            <person name="Olszak T."/>
            <person name="Arabski M."/>
            <person name="Wasik S."/>
            <person name="Drabik M."/>
            <person name="Higgins G."/>
            <person name="Tyrrell J."/>
            <person name="Harvey B.J."/>
            <person name="Noben J.P."/>
            <person name="Lavigne R."/>
            <person name="Drulis-Kawa Z."/>
        </authorList>
    </citation>
    <scope>NUCLEOTIDE SEQUENCE [LARGE SCALE GENOMIC DNA]</scope>
</reference>
<sequence>MADQNLFKEVHGDNKKSHSDNIKYNLVIAIVQTARQKAISQKVLIDDVFTKLGISDELSENIKMFNLPALSIDVLVDVLYSLGYRASLELSQQDLEDNVEAVIKLKMRD</sequence>
<proteinExistence type="predicted"/>
<gene>
    <name evidence="1" type="ORF">KTN4_228</name>
</gene>
<protein>
    <submittedName>
        <fullName evidence="1">Uncharacterized protein</fullName>
    </submittedName>
</protein>
<evidence type="ECO:0000313" key="2">
    <source>
        <dbReference type="Proteomes" id="UP000224336"/>
    </source>
</evidence>